<feature type="region of interest" description="Disordered" evidence="1">
    <location>
        <begin position="236"/>
        <end position="255"/>
    </location>
</feature>
<name>A0AAD3CII8_9STRA</name>
<reference evidence="3 4" key="1">
    <citation type="journal article" date="2021" name="Sci. Rep.">
        <title>The genome of the diatom Chaetoceros tenuissimus carries an ancient integrated fragment of an extant virus.</title>
        <authorList>
            <person name="Hongo Y."/>
            <person name="Kimura K."/>
            <person name="Takaki Y."/>
            <person name="Yoshida Y."/>
            <person name="Baba S."/>
            <person name="Kobayashi G."/>
            <person name="Nagasaki K."/>
            <person name="Hano T."/>
            <person name="Tomaru Y."/>
        </authorList>
    </citation>
    <scope>NUCLEOTIDE SEQUENCE [LARGE SCALE GENOMIC DNA]</scope>
    <source>
        <strain evidence="3 4">NIES-3715</strain>
    </source>
</reference>
<organism evidence="3 4">
    <name type="scientific">Chaetoceros tenuissimus</name>
    <dbReference type="NCBI Taxonomy" id="426638"/>
    <lineage>
        <taxon>Eukaryota</taxon>
        <taxon>Sar</taxon>
        <taxon>Stramenopiles</taxon>
        <taxon>Ochrophyta</taxon>
        <taxon>Bacillariophyta</taxon>
        <taxon>Coscinodiscophyceae</taxon>
        <taxon>Chaetocerotophycidae</taxon>
        <taxon>Chaetocerotales</taxon>
        <taxon>Chaetocerotaceae</taxon>
        <taxon>Chaetoceros</taxon>
    </lineage>
</organism>
<dbReference type="PROSITE" id="PS50020">
    <property type="entry name" value="WW_DOMAIN_2"/>
    <property type="match status" value="1"/>
</dbReference>
<dbReference type="EMBL" id="BLLK01000022">
    <property type="protein sequence ID" value="GFH46508.1"/>
    <property type="molecule type" value="Genomic_DNA"/>
</dbReference>
<dbReference type="InterPro" id="IPR001202">
    <property type="entry name" value="WW_dom"/>
</dbReference>
<feature type="compositionally biased region" description="Basic and acidic residues" evidence="1">
    <location>
        <begin position="660"/>
        <end position="673"/>
    </location>
</feature>
<accession>A0AAD3CII8</accession>
<feature type="compositionally biased region" description="Polar residues" evidence="1">
    <location>
        <begin position="236"/>
        <end position="245"/>
    </location>
</feature>
<gene>
    <name evidence="3" type="ORF">CTEN210_02982</name>
</gene>
<feature type="compositionally biased region" description="Polar residues" evidence="1">
    <location>
        <begin position="833"/>
        <end position="844"/>
    </location>
</feature>
<dbReference type="AlphaFoldDB" id="A0AAD3CII8"/>
<feature type="region of interest" description="Disordered" evidence="1">
    <location>
        <begin position="545"/>
        <end position="644"/>
    </location>
</feature>
<feature type="compositionally biased region" description="Basic and acidic residues" evidence="1">
    <location>
        <begin position="711"/>
        <end position="732"/>
    </location>
</feature>
<feature type="region of interest" description="Disordered" evidence="1">
    <location>
        <begin position="660"/>
        <end position="732"/>
    </location>
</feature>
<feature type="compositionally biased region" description="Polar residues" evidence="1">
    <location>
        <begin position="610"/>
        <end position="641"/>
    </location>
</feature>
<feature type="region of interest" description="Disordered" evidence="1">
    <location>
        <begin position="45"/>
        <end position="82"/>
    </location>
</feature>
<evidence type="ECO:0000256" key="1">
    <source>
        <dbReference type="SAM" id="MobiDB-lite"/>
    </source>
</evidence>
<proteinExistence type="predicted"/>
<feature type="compositionally biased region" description="Polar residues" evidence="1">
    <location>
        <begin position="588"/>
        <end position="599"/>
    </location>
</feature>
<evidence type="ECO:0000259" key="2">
    <source>
        <dbReference type="PROSITE" id="PS50020"/>
    </source>
</evidence>
<feature type="compositionally biased region" description="Polar residues" evidence="1">
    <location>
        <begin position="545"/>
        <end position="568"/>
    </location>
</feature>
<feature type="compositionally biased region" description="Polar residues" evidence="1">
    <location>
        <begin position="688"/>
        <end position="710"/>
    </location>
</feature>
<evidence type="ECO:0000313" key="3">
    <source>
        <dbReference type="EMBL" id="GFH46508.1"/>
    </source>
</evidence>
<evidence type="ECO:0000313" key="4">
    <source>
        <dbReference type="Proteomes" id="UP001054902"/>
    </source>
</evidence>
<feature type="compositionally biased region" description="Basic and acidic residues" evidence="1">
    <location>
        <begin position="569"/>
        <end position="583"/>
    </location>
</feature>
<sequence length="1034" mass="115887">MGNEISTQTPDIDEQKRKDKPAYVEFLASAGKTIGQASGAVCGSLNDTFQEEEEQTRNRPSHLKPQTSEFMNPENDDPLQSNPMSQLFARALLNEVTDNPSTMTPMKMAEREKRLLRAQQRANSTSRQGMRAIGARGDLRSQIEATSQRMIPSNILSEHKAQQTEMEEYFGKHTVTIGLMMSRKDVHGHPDTVTRQTAFDFNELQDRDYNYVSSTSTEGWRAGGGEKGGMSVIQQQNDSLSNSHSSEPDFDTQKPMGQKIPQPDFVHVPIIHIDCESEAAVNGVIAALARGEVFIPHMNVMPEAIGVNGISPPDLVVRFGCERNEDFPPEEWPNWCLEFMHNQLYEYFEDAGARWMKRPFQMTLAKKVRWKTVKHMNKFFAHSETVINSWRENGPQYLDPHPAHIDGGATPEEVNRPHGIYLLRNGKPTNYFAPNFDPPYTTKMTRSLLQNVIAKSWDKKKRDWSTAPVASVTPSLLFTTMCGCAEPNQGGFIAREATNHFSPVAGGSFFGDSTNDLAMNTSIQSERKLMNDKIMQNETMRKHTIGNQQEQKSFSAASPARDNSSVGSRRTESSAEDSHDYTRDMSGYLQSPMKNQSPMRESPYSESKYGMSQNDQMKSPLQKRNMTSATTKTPQVNNTHAGNPKDPYDIFNGLSDDDPSPEKAIAEVDDSHHQRSVNNISPVEGGQRQHSTNMSVAESQTTVPTMNRSSKLIEQERERRKLREVEREKERKKIDELELAIQEKLRLHEARKKQDMGMEPEPESPMLSDAEAKKKKKLEKKAAKKEKKRLKKERKERERSRSIQRNSEEDIWNSMSGAVGKENHENQRLATDPVNSMSPGTSGHNGRRTIDGNVHSSHDSSYFPVNLNGTASPKKRQNVFVPNSPASSNNMEISSTPSMDYSLDTASLLGDGSLVGGQFAGDGSVVTMGTNATEDKSLLSYVTRSTVHDVNNRFQKRKEEAMKQPSSEDDISLSLMASTSTGGGYGDEEVPSDEDLFAIGWAKALDPSSNCYYYFTLDRTKTVWENPLAETQAI</sequence>
<feature type="compositionally biased region" description="Basic residues" evidence="1">
    <location>
        <begin position="773"/>
        <end position="792"/>
    </location>
</feature>
<feature type="region of interest" description="Disordered" evidence="1">
    <location>
        <begin position="748"/>
        <end position="847"/>
    </location>
</feature>
<protein>
    <recommendedName>
        <fullName evidence="2">WW domain-containing protein</fullName>
    </recommendedName>
</protein>
<feature type="domain" description="WW" evidence="2">
    <location>
        <begin position="1000"/>
        <end position="1029"/>
    </location>
</feature>
<dbReference type="Proteomes" id="UP001054902">
    <property type="component" value="Unassembled WGS sequence"/>
</dbReference>
<comment type="caution">
    <text evidence="3">The sequence shown here is derived from an EMBL/GenBank/DDBJ whole genome shotgun (WGS) entry which is preliminary data.</text>
</comment>
<keyword evidence="4" id="KW-1185">Reference proteome</keyword>